<gene>
    <name evidence="9" type="ORF">SAMN06265218_101405</name>
</gene>
<dbReference type="PROSITE" id="PS51257">
    <property type="entry name" value="PROKAR_LIPOPROTEIN"/>
    <property type="match status" value="1"/>
</dbReference>
<keyword evidence="6" id="KW-1133">Transmembrane helix</keyword>
<sequence>MGNHKKSNNQSLYFISPLVLIFTIILLSSCDLTENPSGTLTVQTTPLQNESDLNAMVVGAYRSLPEWTGGAGDYGNYMPCSIEFQTGKATSEDSHPLLFRFQNDNVTGTLLDDFNVPWERWYQGIRDANFAITRIKEARSNSDIAISESSLGKALGEVRTLRAFYYFNIVRYYGSAVLDTTYHEGLGNLDKPRTSLKTIYDEVIIPDLEFAVNESGLEDIPVGANGRLTRYVSRVILADVYLTAAGYPYQEVATAPEQNWSEEGLWEMEGYPVQSNSAEQFLLNAQEQLQALYGQYSLGELNVNIHDLNGEAIFQAHYNGTEEDNEIVAAALPSNSRISTFGSEYGTFIPTEGYINSYDPDDQRLEEDNYFFKEDRVHSSKDASEPFVTFDRRYLAKFYDEEAIKETGQSSINWTFYRYADALLMLTEVNWALKELGATAISNDQIVKGINEVRERAGLSGYNASEVDLKAILSERAYELVFENKMLWDQRRTRKALVVGDGEFSELVDLMGHQPRTFSFQLSAKHLLSPIGGTEMQVNPEMTQNFGYTPQ</sequence>
<protein>
    <submittedName>
        <fullName evidence="9">Starch-binding associating with outer membrane</fullName>
    </submittedName>
</protein>
<feature type="transmembrane region" description="Helical" evidence="6">
    <location>
        <begin position="12"/>
        <end position="29"/>
    </location>
</feature>
<evidence type="ECO:0000256" key="1">
    <source>
        <dbReference type="ARBA" id="ARBA00004442"/>
    </source>
</evidence>
<feature type="domain" description="SusD-like N-terminal" evidence="8">
    <location>
        <begin position="76"/>
        <end position="211"/>
    </location>
</feature>
<proteinExistence type="inferred from homology"/>
<dbReference type="Pfam" id="PF14322">
    <property type="entry name" value="SusD-like_3"/>
    <property type="match status" value="1"/>
</dbReference>
<comment type="subcellular location">
    <subcellularLocation>
        <location evidence="1">Cell outer membrane</location>
    </subcellularLocation>
</comment>
<dbReference type="Proteomes" id="UP000317593">
    <property type="component" value="Unassembled WGS sequence"/>
</dbReference>
<evidence type="ECO:0000259" key="7">
    <source>
        <dbReference type="Pfam" id="PF07980"/>
    </source>
</evidence>
<evidence type="ECO:0000256" key="5">
    <source>
        <dbReference type="ARBA" id="ARBA00023237"/>
    </source>
</evidence>
<keyword evidence="3" id="KW-0732">Signal</keyword>
<name>A0A521AVE4_9BACT</name>
<evidence type="ECO:0000256" key="3">
    <source>
        <dbReference type="ARBA" id="ARBA00022729"/>
    </source>
</evidence>
<keyword evidence="10" id="KW-1185">Reference proteome</keyword>
<keyword evidence="6" id="KW-0812">Transmembrane</keyword>
<evidence type="ECO:0000313" key="10">
    <source>
        <dbReference type="Proteomes" id="UP000317593"/>
    </source>
</evidence>
<dbReference type="InterPro" id="IPR012944">
    <property type="entry name" value="SusD_RagB_dom"/>
</dbReference>
<keyword evidence="5" id="KW-0998">Cell outer membrane</keyword>
<feature type="domain" description="RagB/SusD" evidence="7">
    <location>
        <begin position="391"/>
        <end position="548"/>
    </location>
</feature>
<evidence type="ECO:0000259" key="8">
    <source>
        <dbReference type="Pfam" id="PF14322"/>
    </source>
</evidence>
<dbReference type="SUPFAM" id="SSF48452">
    <property type="entry name" value="TPR-like"/>
    <property type="match status" value="1"/>
</dbReference>
<dbReference type="InterPro" id="IPR033985">
    <property type="entry name" value="SusD-like_N"/>
</dbReference>
<dbReference type="Pfam" id="PF07980">
    <property type="entry name" value="SusD_RagB"/>
    <property type="match status" value="1"/>
</dbReference>
<comment type="similarity">
    <text evidence="2">Belongs to the SusD family.</text>
</comment>
<dbReference type="Gene3D" id="1.25.40.390">
    <property type="match status" value="1"/>
</dbReference>
<keyword evidence="4 6" id="KW-0472">Membrane</keyword>
<evidence type="ECO:0000313" key="9">
    <source>
        <dbReference type="EMBL" id="SMO38813.1"/>
    </source>
</evidence>
<dbReference type="OrthoDB" id="5694214at2"/>
<dbReference type="AlphaFoldDB" id="A0A521AVE4"/>
<accession>A0A521AVE4</accession>
<dbReference type="EMBL" id="FXTH01000001">
    <property type="protein sequence ID" value="SMO38813.1"/>
    <property type="molecule type" value="Genomic_DNA"/>
</dbReference>
<evidence type="ECO:0000256" key="2">
    <source>
        <dbReference type="ARBA" id="ARBA00006275"/>
    </source>
</evidence>
<organism evidence="9 10">
    <name type="scientific">Fodinibius sediminis</name>
    <dbReference type="NCBI Taxonomy" id="1214077"/>
    <lineage>
        <taxon>Bacteria</taxon>
        <taxon>Pseudomonadati</taxon>
        <taxon>Balneolota</taxon>
        <taxon>Balneolia</taxon>
        <taxon>Balneolales</taxon>
        <taxon>Balneolaceae</taxon>
        <taxon>Fodinibius</taxon>
    </lineage>
</organism>
<dbReference type="InterPro" id="IPR011990">
    <property type="entry name" value="TPR-like_helical_dom_sf"/>
</dbReference>
<dbReference type="RefSeq" id="WP_142712854.1">
    <property type="nucleotide sequence ID" value="NZ_FXTH01000001.1"/>
</dbReference>
<evidence type="ECO:0000256" key="6">
    <source>
        <dbReference type="SAM" id="Phobius"/>
    </source>
</evidence>
<reference evidence="9 10" key="1">
    <citation type="submission" date="2017-05" db="EMBL/GenBank/DDBJ databases">
        <authorList>
            <person name="Varghese N."/>
            <person name="Submissions S."/>
        </authorList>
    </citation>
    <scope>NUCLEOTIDE SEQUENCE [LARGE SCALE GENOMIC DNA]</scope>
    <source>
        <strain evidence="9 10">DSM 21194</strain>
    </source>
</reference>
<evidence type="ECO:0000256" key="4">
    <source>
        <dbReference type="ARBA" id="ARBA00023136"/>
    </source>
</evidence>
<dbReference type="GO" id="GO:0009279">
    <property type="term" value="C:cell outer membrane"/>
    <property type="evidence" value="ECO:0007669"/>
    <property type="project" value="UniProtKB-SubCell"/>
</dbReference>